<accession>A0ABV6ATR4</accession>
<dbReference type="EMBL" id="JBHLYR010000010">
    <property type="protein sequence ID" value="MFB9990901.1"/>
    <property type="molecule type" value="Genomic_DNA"/>
</dbReference>
<name>A0ABV6ATR4_9DEIO</name>
<dbReference type="RefSeq" id="WP_380005305.1">
    <property type="nucleotide sequence ID" value="NZ_JBHLYR010000010.1"/>
</dbReference>
<comment type="caution">
    <text evidence="1">The sequence shown here is derived from an EMBL/GenBank/DDBJ whole genome shotgun (WGS) entry which is preliminary data.</text>
</comment>
<keyword evidence="2" id="KW-1185">Reference proteome</keyword>
<evidence type="ECO:0008006" key="3">
    <source>
        <dbReference type="Google" id="ProtNLM"/>
    </source>
</evidence>
<gene>
    <name evidence="1" type="ORF">ACFFLM_02745</name>
</gene>
<dbReference type="InterPro" id="IPR037219">
    <property type="entry name" value="Peptidase_M41-like"/>
</dbReference>
<organism evidence="1 2">
    <name type="scientific">Deinococcus oregonensis</name>
    <dbReference type="NCBI Taxonomy" id="1805970"/>
    <lineage>
        <taxon>Bacteria</taxon>
        <taxon>Thermotogati</taxon>
        <taxon>Deinococcota</taxon>
        <taxon>Deinococci</taxon>
        <taxon>Deinococcales</taxon>
        <taxon>Deinococcaceae</taxon>
        <taxon>Deinococcus</taxon>
    </lineage>
</organism>
<reference evidence="1 2" key="1">
    <citation type="submission" date="2024-09" db="EMBL/GenBank/DDBJ databases">
        <authorList>
            <person name="Sun Q."/>
            <person name="Mori K."/>
        </authorList>
    </citation>
    <scope>NUCLEOTIDE SEQUENCE [LARGE SCALE GENOMIC DNA]</scope>
    <source>
        <strain evidence="1 2">JCM 13503</strain>
    </source>
</reference>
<dbReference type="SUPFAM" id="SSF140990">
    <property type="entry name" value="FtsH protease domain-like"/>
    <property type="match status" value="1"/>
</dbReference>
<sequence length="225" mass="24825">MSSTSPVQPAWIITLTQALSSWLSQHPLFAHHPGSTSLRTHLAGVLDPHSWPAQLALLQQDLLHLQVAFHEAGHAAASYALTSQEEVWGIRLWFPLDLSSEEHAGRAYVLERWDWPSTQEEIRIKLATVLAGALFHPQIRQVQFSGGVEGDEATATALARQLGWNLEEAYADAYQQLNRPDLQAAVDVLAAEAFSRLAQGQGDVDEDTTAQILGEYLTRPHRGNP</sequence>
<evidence type="ECO:0000313" key="1">
    <source>
        <dbReference type="EMBL" id="MFB9990901.1"/>
    </source>
</evidence>
<protein>
    <recommendedName>
        <fullName evidence="3">Peptidase M41 domain-containing protein</fullName>
    </recommendedName>
</protein>
<dbReference type="Proteomes" id="UP001589733">
    <property type="component" value="Unassembled WGS sequence"/>
</dbReference>
<dbReference type="Gene3D" id="1.20.58.760">
    <property type="entry name" value="Peptidase M41"/>
    <property type="match status" value="1"/>
</dbReference>
<proteinExistence type="predicted"/>
<evidence type="ECO:0000313" key="2">
    <source>
        <dbReference type="Proteomes" id="UP001589733"/>
    </source>
</evidence>